<dbReference type="InterPro" id="IPR038601">
    <property type="entry name" value="MttB-like_sf"/>
</dbReference>
<dbReference type="AlphaFoldDB" id="X1RR07"/>
<comment type="caution">
    <text evidence="1">The sequence shown here is derived from an EMBL/GenBank/DDBJ whole genome shotgun (WGS) entry which is preliminary data.</text>
</comment>
<dbReference type="EMBL" id="BARW01011005">
    <property type="protein sequence ID" value="GAI83078.1"/>
    <property type="molecule type" value="Genomic_DNA"/>
</dbReference>
<feature type="non-terminal residue" evidence="1">
    <location>
        <position position="1"/>
    </location>
</feature>
<dbReference type="Gene3D" id="3.20.20.480">
    <property type="entry name" value="Trimethylamine methyltransferase-like"/>
    <property type="match status" value="1"/>
</dbReference>
<sequence length="95" mass="11519">DLIERVGPRNTYIAEQHTYRHFREIWVPKLFDRSSKKKGGARTCEDLIRERTIELIETHKPKPLPEDLVKELRKVEKSWFDRAGLKYEYPKRPER</sequence>
<proteinExistence type="predicted"/>
<reference evidence="1" key="1">
    <citation type="journal article" date="2014" name="Front. Microbiol.">
        <title>High frequency of phylogenetically diverse reductive dehalogenase-homologous genes in deep subseafloor sedimentary metagenomes.</title>
        <authorList>
            <person name="Kawai M."/>
            <person name="Futagami T."/>
            <person name="Toyoda A."/>
            <person name="Takaki Y."/>
            <person name="Nishi S."/>
            <person name="Hori S."/>
            <person name="Arai W."/>
            <person name="Tsubouchi T."/>
            <person name="Morono Y."/>
            <person name="Uchiyama I."/>
            <person name="Ito T."/>
            <person name="Fujiyama A."/>
            <person name="Inagaki F."/>
            <person name="Takami H."/>
        </authorList>
    </citation>
    <scope>NUCLEOTIDE SEQUENCE</scope>
    <source>
        <strain evidence="1">Expedition CK06-06</strain>
    </source>
</reference>
<evidence type="ECO:0000313" key="1">
    <source>
        <dbReference type="EMBL" id="GAI83078.1"/>
    </source>
</evidence>
<accession>X1RR07</accession>
<name>X1RR07_9ZZZZ</name>
<protein>
    <recommendedName>
        <fullName evidence="2">Trimethylamine methyltransferase</fullName>
    </recommendedName>
</protein>
<evidence type="ECO:0008006" key="2">
    <source>
        <dbReference type="Google" id="ProtNLM"/>
    </source>
</evidence>
<organism evidence="1">
    <name type="scientific">marine sediment metagenome</name>
    <dbReference type="NCBI Taxonomy" id="412755"/>
    <lineage>
        <taxon>unclassified sequences</taxon>
        <taxon>metagenomes</taxon>
        <taxon>ecological metagenomes</taxon>
    </lineage>
</organism>
<gene>
    <name evidence="1" type="ORF">S12H4_21408</name>
</gene>